<keyword evidence="4" id="KW-0805">Transcription regulation</keyword>
<evidence type="ECO:0000256" key="6">
    <source>
        <dbReference type="ARBA" id="ARBA00023163"/>
    </source>
</evidence>
<keyword evidence="6" id="KW-0804">Transcription</keyword>
<dbReference type="GO" id="GO:1900376">
    <property type="term" value="P:regulation of secondary metabolite biosynthetic process"/>
    <property type="evidence" value="ECO:0007669"/>
    <property type="project" value="TreeGrafter"/>
</dbReference>
<reference evidence="7" key="1">
    <citation type="submission" date="2018-05" db="EMBL/GenBank/DDBJ databases">
        <authorList>
            <person name="Lanie J.A."/>
            <person name="Ng W.-L."/>
            <person name="Kazmierczak K.M."/>
            <person name="Andrzejewski T.M."/>
            <person name="Davidsen T.M."/>
            <person name="Wayne K.J."/>
            <person name="Tettelin H."/>
            <person name="Glass J.I."/>
            <person name="Rusch D."/>
            <person name="Podicherti R."/>
            <person name="Tsui H.-C.T."/>
            <person name="Winkler M.E."/>
        </authorList>
    </citation>
    <scope>NUCLEOTIDE SEQUENCE</scope>
</reference>
<proteinExistence type="inferred from homology"/>
<evidence type="ECO:0000256" key="2">
    <source>
        <dbReference type="ARBA" id="ARBA00022491"/>
    </source>
</evidence>
<protein>
    <recommendedName>
        <fullName evidence="8">Ferric uptake regulation protein</fullName>
    </recommendedName>
</protein>
<dbReference type="InterPro" id="IPR036388">
    <property type="entry name" value="WH-like_DNA-bd_sf"/>
</dbReference>
<evidence type="ECO:0000256" key="4">
    <source>
        <dbReference type="ARBA" id="ARBA00023015"/>
    </source>
</evidence>
<evidence type="ECO:0000313" key="7">
    <source>
        <dbReference type="EMBL" id="SUZ48191.1"/>
    </source>
</evidence>
<dbReference type="GO" id="GO:0003700">
    <property type="term" value="F:DNA-binding transcription factor activity"/>
    <property type="evidence" value="ECO:0007669"/>
    <property type="project" value="InterPro"/>
</dbReference>
<feature type="non-terminal residue" evidence="7">
    <location>
        <position position="1"/>
    </location>
</feature>
<dbReference type="CDD" id="cd07153">
    <property type="entry name" value="Fur_like"/>
    <property type="match status" value="1"/>
</dbReference>
<dbReference type="Gene3D" id="3.30.1490.190">
    <property type="match status" value="1"/>
</dbReference>
<dbReference type="InterPro" id="IPR043135">
    <property type="entry name" value="Fur_C"/>
</dbReference>
<dbReference type="AlphaFoldDB" id="A0A381N0U1"/>
<accession>A0A381N0U1</accession>
<dbReference type="GO" id="GO:0008270">
    <property type="term" value="F:zinc ion binding"/>
    <property type="evidence" value="ECO:0007669"/>
    <property type="project" value="TreeGrafter"/>
</dbReference>
<evidence type="ECO:0008006" key="8">
    <source>
        <dbReference type="Google" id="ProtNLM"/>
    </source>
</evidence>
<organism evidence="7">
    <name type="scientific">marine metagenome</name>
    <dbReference type="NCBI Taxonomy" id="408172"/>
    <lineage>
        <taxon>unclassified sequences</taxon>
        <taxon>metagenomes</taxon>
        <taxon>ecological metagenomes</taxon>
    </lineage>
</organism>
<evidence type="ECO:0000256" key="5">
    <source>
        <dbReference type="ARBA" id="ARBA00023125"/>
    </source>
</evidence>
<keyword evidence="3" id="KW-0862">Zinc</keyword>
<keyword evidence="2" id="KW-0678">Repressor</keyword>
<dbReference type="PANTHER" id="PTHR33202">
    <property type="entry name" value="ZINC UPTAKE REGULATION PROTEIN"/>
    <property type="match status" value="1"/>
</dbReference>
<sequence>VKRDTKQRRAIREIFTREHRPLSTDEVLHAGRMLVPSLGIATVYRTINSLSDEGWIHSVDLPGEPARYERCGKPHHHHFICRGCGLAFDVAACPEDVERLAPPGFAVDAHELVLYGRCPGCCQA</sequence>
<dbReference type="InterPro" id="IPR002481">
    <property type="entry name" value="FUR"/>
</dbReference>
<dbReference type="InterPro" id="IPR036390">
    <property type="entry name" value="WH_DNA-bd_sf"/>
</dbReference>
<comment type="similarity">
    <text evidence="1">Belongs to the Fur family.</text>
</comment>
<dbReference type="Pfam" id="PF01475">
    <property type="entry name" value="FUR"/>
    <property type="match status" value="1"/>
</dbReference>
<keyword evidence="5" id="KW-0238">DNA-binding</keyword>
<gene>
    <name evidence="7" type="ORF">METZ01_LOCUS1045</name>
</gene>
<evidence type="ECO:0000256" key="3">
    <source>
        <dbReference type="ARBA" id="ARBA00022833"/>
    </source>
</evidence>
<dbReference type="Gene3D" id="1.10.10.10">
    <property type="entry name" value="Winged helix-like DNA-binding domain superfamily/Winged helix DNA-binding domain"/>
    <property type="match status" value="1"/>
</dbReference>
<evidence type="ECO:0000256" key="1">
    <source>
        <dbReference type="ARBA" id="ARBA00007957"/>
    </source>
</evidence>
<dbReference type="SUPFAM" id="SSF46785">
    <property type="entry name" value="Winged helix' DNA-binding domain"/>
    <property type="match status" value="1"/>
</dbReference>
<dbReference type="PANTHER" id="PTHR33202:SF22">
    <property type="entry name" value="HYDROGEN PEROXIDE SENSITIVE REPRESSOR"/>
    <property type="match status" value="1"/>
</dbReference>
<name>A0A381N0U1_9ZZZZ</name>
<dbReference type="EMBL" id="UINC01000055">
    <property type="protein sequence ID" value="SUZ48191.1"/>
    <property type="molecule type" value="Genomic_DNA"/>
</dbReference>
<dbReference type="GO" id="GO:0045892">
    <property type="term" value="P:negative regulation of DNA-templated transcription"/>
    <property type="evidence" value="ECO:0007669"/>
    <property type="project" value="TreeGrafter"/>
</dbReference>
<dbReference type="GO" id="GO:0000976">
    <property type="term" value="F:transcription cis-regulatory region binding"/>
    <property type="evidence" value="ECO:0007669"/>
    <property type="project" value="TreeGrafter"/>
</dbReference>